<dbReference type="Proteomes" id="UP000596329">
    <property type="component" value="Chromosome"/>
</dbReference>
<dbReference type="EMBL" id="CP059075">
    <property type="protein sequence ID" value="QRE04865.1"/>
    <property type="molecule type" value="Genomic_DNA"/>
</dbReference>
<reference evidence="1 2" key="1">
    <citation type="submission" date="2020-07" db="EMBL/GenBank/DDBJ databases">
        <title>Genomic characterization of Flavobacterium psychrophilum strains.</title>
        <authorList>
            <person name="Castillo D."/>
            <person name="Jorgensen J."/>
            <person name="Middelboe M."/>
        </authorList>
    </citation>
    <scope>NUCLEOTIDE SEQUENCE [LARGE SCALE GENOMIC DNA]</scope>
    <source>
        <strain evidence="1 2">FPS-R7</strain>
    </source>
</reference>
<sequence length="202" mass="23993">MAYNKDIWKKRHRHRSDMSIYVTHLTKENSELDTFQVMRKILTEKRIIGSNRNGFIIGDSRAVCFQDIPLYGVCQNSFHEQMNRTELGGILRYRPIGLTFEKEYLFNKGARPVLYEKKSVAKEILPEQEWWRIVNYDLSNPNSIVDWTHEREWRIKGDLEFELNQVILIMPHGMNYEEMREKFGDNILNQIKGISVLDPILT</sequence>
<evidence type="ECO:0000313" key="2">
    <source>
        <dbReference type="Proteomes" id="UP000596329"/>
    </source>
</evidence>
<gene>
    <name evidence="1" type="ORF">H0H26_04560</name>
</gene>
<organism evidence="1 2">
    <name type="scientific">Flavobacterium psychrophilum</name>
    <dbReference type="NCBI Taxonomy" id="96345"/>
    <lineage>
        <taxon>Bacteria</taxon>
        <taxon>Pseudomonadati</taxon>
        <taxon>Bacteroidota</taxon>
        <taxon>Flavobacteriia</taxon>
        <taxon>Flavobacteriales</taxon>
        <taxon>Flavobacteriaceae</taxon>
        <taxon>Flavobacterium</taxon>
    </lineage>
</organism>
<accession>A0A7U2RAC7</accession>
<dbReference type="RefSeq" id="WP_063742916.1">
    <property type="nucleotide sequence ID" value="NZ_CP059075.1"/>
</dbReference>
<name>A0A7U2RAC7_FLAPS</name>
<dbReference type="AlphaFoldDB" id="A0A7U2RAC7"/>
<protein>
    <submittedName>
        <fullName evidence="1">DUF2971 domain-containing protein</fullName>
    </submittedName>
</protein>
<evidence type="ECO:0000313" key="1">
    <source>
        <dbReference type="EMBL" id="QRE04865.1"/>
    </source>
</evidence>
<proteinExistence type="predicted"/>